<gene>
    <name evidence="5" type="ORF">PPNO1_LOCUS8935</name>
</gene>
<evidence type="ECO:0000313" key="5">
    <source>
        <dbReference type="EMBL" id="CAI4219370.1"/>
    </source>
</evidence>
<dbReference type="InterPro" id="IPR007243">
    <property type="entry name" value="Atg6/Beclin"/>
</dbReference>
<dbReference type="InterPro" id="IPR038274">
    <property type="entry name" value="Atg6/Beclin_C_sf"/>
</dbReference>
<dbReference type="EMBL" id="CALLCH030000019">
    <property type="protein sequence ID" value="CAI4219370.1"/>
    <property type="molecule type" value="Genomic_DNA"/>
</dbReference>
<organism evidence="5 6">
    <name type="scientific">Parascedosporium putredinis</name>
    <dbReference type="NCBI Taxonomy" id="1442378"/>
    <lineage>
        <taxon>Eukaryota</taxon>
        <taxon>Fungi</taxon>
        <taxon>Dikarya</taxon>
        <taxon>Ascomycota</taxon>
        <taxon>Pezizomycotina</taxon>
        <taxon>Sordariomycetes</taxon>
        <taxon>Hypocreomycetidae</taxon>
        <taxon>Microascales</taxon>
        <taxon>Microascaceae</taxon>
        <taxon>Parascedosporium</taxon>
    </lineage>
</organism>
<dbReference type="OrthoDB" id="20368at2759"/>
<dbReference type="GO" id="GO:0034271">
    <property type="term" value="C:phosphatidylinositol 3-kinase complex, class III, type I"/>
    <property type="evidence" value="ECO:0007669"/>
    <property type="project" value="TreeGrafter"/>
</dbReference>
<keyword evidence="6" id="KW-1185">Reference proteome</keyword>
<evidence type="ECO:0000256" key="2">
    <source>
        <dbReference type="SAM" id="Coils"/>
    </source>
</evidence>
<evidence type="ECO:0000313" key="6">
    <source>
        <dbReference type="Proteomes" id="UP000838763"/>
    </source>
</evidence>
<feature type="domain" description="Atg6/beclin coiled-coil" evidence="4">
    <location>
        <begin position="56"/>
        <end position="176"/>
    </location>
</feature>
<proteinExistence type="inferred from homology"/>
<dbReference type="Pfam" id="PF04111">
    <property type="entry name" value="APG6"/>
    <property type="match status" value="1"/>
</dbReference>
<dbReference type="Gene3D" id="6.10.250.3110">
    <property type="match status" value="1"/>
</dbReference>
<accession>A0A9P1MDY0</accession>
<dbReference type="GO" id="GO:0034272">
    <property type="term" value="C:phosphatidylinositol 3-kinase complex, class III, type II"/>
    <property type="evidence" value="ECO:0007669"/>
    <property type="project" value="TreeGrafter"/>
</dbReference>
<dbReference type="Proteomes" id="UP000838763">
    <property type="component" value="Unassembled WGS sequence"/>
</dbReference>
<dbReference type="Pfam" id="PF17675">
    <property type="entry name" value="APG6_N"/>
    <property type="match status" value="1"/>
</dbReference>
<keyword evidence="2" id="KW-0175">Coiled coil</keyword>
<protein>
    <recommendedName>
        <fullName evidence="7">Autophagy-related protein 6</fullName>
    </recommendedName>
</protein>
<evidence type="ECO:0008006" key="7">
    <source>
        <dbReference type="Google" id="ProtNLM"/>
    </source>
</evidence>
<evidence type="ECO:0000256" key="1">
    <source>
        <dbReference type="ARBA" id="ARBA00005965"/>
    </source>
</evidence>
<feature type="coiled-coil region" evidence="2">
    <location>
        <begin position="99"/>
        <end position="140"/>
    </location>
</feature>
<evidence type="ECO:0000259" key="3">
    <source>
        <dbReference type="Pfam" id="PF04111"/>
    </source>
</evidence>
<evidence type="ECO:0000259" key="4">
    <source>
        <dbReference type="Pfam" id="PF17675"/>
    </source>
</evidence>
<comment type="similarity">
    <text evidence="1">Belongs to the beclin family.</text>
</comment>
<dbReference type="InterPro" id="IPR040455">
    <property type="entry name" value="Atg6_BARA"/>
</dbReference>
<sequence length="297" mass="34353">MWSGCPELSTPIAFHDSLQRHAIADRSAGIHPDGDADNKEDAYQIERMNKLLRYYILIDEFQKRLEVVTKERDAYISYLKELQTEEPSDDDVKLQQDALKRAEMDESQAMEELLRLERDKELVDEEIRTLEEEIVALDVEEEHFWRDRNEFALRLSEFQNQRDSVNSRFDHDSQLLERLQRSNVYNDTFCISHDGTFATINGLRLGRLSSKPVDWPEINAAWGHALLLLVTVAEKLDFKFSVLEPAMNDASDALGIPLPFIRIYIGSFHLAISGCSKFAFWMYGDSVAAAKANRRYK</sequence>
<dbReference type="GO" id="GO:0000045">
    <property type="term" value="P:autophagosome assembly"/>
    <property type="evidence" value="ECO:0007669"/>
    <property type="project" value="TreeGrafter"/>
</dbReference>
<dbReference type="PANTHER" id="PTHR12768:SF4">
    <property type="entry name" value="BECLIN-1"/>
    <property type="match status" value="1"/>
</dbReference>
<dbReference type="AlphaFoldDB" id="A0A9P1MDY0"/>
<dbReference type="GO" id="GO:0043548">
    <property type="term" value="F:phosphatidylinositol 3-kinase binding"/>
    <property type="evidence" value="ECO:0007669"/>
    <property type="project" value="TreeGrafter"/>
</dbReference>
<dbReference type="InterPro" id="IPR041691">
    <property type="entry name" value="Atg6/beclin_CC"/>
</dbReference>
<dbReference type="GO" id="GO:0006995">
    <property type="term" value="P:cellular response to nitrogen starvation"/>
    <property type="evidence" value="ECO:0007669"/>
    <property type="project" value="TreeGrafter"/>
</dbReference>
<dbReference type="GO" id="GO:0000407">
    <property type="term" value="C:phagophore assembly site"/>
    <property type="evidence" value="ECO:0007669"/>
    <property type="project" value="TreeGrafter"/>
</dbReference>
<dbReference type="GO" id="GO:0000423">
    <property type="term" value="P:mitophagy"/>
    <property type="evidence" value="ECO:0007669"/>
    <property type="project" value="TreeGrafter"/>
</dbReference>
<reference evidence="5" key="1">
    <citation type="submission" date="2022-11" db="EMBL/GenBank/DDBJ databases">
        <authorList>
            <person name="Scott C."/>
            <person name="Bruce N."/>
        </authorList>
    </citation>
    <scope>NUCLEOTIDE SEQUENCE</scope>
</reference>
<comment type="caution">
    <text evidence="5">The sequence shown here is derived from an EMBL/GenBank/DDBJ whole genome shotgun (WGS) entry which is preliminary data.</text>
</comment>
<dbReference type="PANTHER" id="PTHR12768">
    <property type="entry name" value="BECLIN 1"/>
    <property type="match status" value="1"/>
</dbReference>
<name>A0A9P1MDY0_9PEZI</name>
<dbReference type="GO" id="GO:0030674">
    <property type="term" value="F:protein-macromolecule adaptor activity"/>
    <property type="evidence" value="ECO:0007669"/>
    <property type="project" value="TreeGrafter"/>
</dbReference>
<dbReference type="Gene3D" id="1.10.418.40">
    <property type="entry name" value="Autophagy protein 6/Beclin 1"/>
    <property type="match status" value="1"/>
</dbReference>
<feature type="domain" description="Atg6 BARA" evidence="3">
    <location>
        <begin position="179"/>
        <end position="243"/>
    </location>
</feature>
<dbReference type="GO" id="GO:0045324">
    <property type="term" value="P:late endosome to vacuole transport"/>
    <property type="evidence" value="ECO:0007669"/>
    <property type="project" value="TreeGrafter"/>
</dbReference>